<feature type="region of interest" description="Disordered" evidence="1">
    <location>
        <begin position="402"/>
        <end position="424"/>
    </location>
</feature>
<dbReference type="InterPro" id="IPR002828">
    <property type="entry name" value="SurE-like_Pase/nucleotidase"/>
</dbReference>
<feature type="domain" description="Survival protein SurE-like phosphatase/nucleotidase" evidence="2">
    <location>
        <begin position="8"/>
        <end position="203"/>
    </location>
</feature>
<dbReference type="AlphaFoldDB" id="A0A316YZ30"/>
<dbReference type="SUPFAM" id="SSF64167">
    <property type="entry name" value="SurE-like"/>
    <property type="match status" value="2"/>
</dbReference>
<gene>
    <name evidence="3" type="ORF">FA10DRAFT_263788</name>
</gene>
<evidence type="ECO:0000259" key="2">
    <source>
        <dbReference type="Pfam" id="PF01975"/>
    </source>
</evidence>
<dbReference type="PANTHER" id="PTHR47551">
    <property type="entry name" value="TUBULIN--TYROSINE LIGASE PBY1-RELATED"/>
    <property type="match status" value="1"/>
</dbReference>
<accession>A0A316YZ30</accession>
<dbReference type="InParanoid" id="A0A316YZ30"/>
<reference evidence="3 4" key="1">
    <citation type="journal article" date="2018" name="Mol. Biol. Evol.">
        <title>Broad Genomic Sampling Reveals a Smut Pathogenic Ancestry of the Fungal Clade Ustilaginomycotina.</title>
        <authorList>
            <person name="Kijpornyongpan T."/>
            <person name="Mondo S.J."/>
            <person name="Barry K."/>
            <person name="Sandor L."/>
            <person name="Lee J."/>
            <person name="Lipzen A."/>
            <person name="Pangilinan J."/>
            <person name="LaButti K."/>
            <person name="Hainaut M."/>
            <person name="Henrissat B."/>
            <person name="Grigoriev I.V."/>
            <person name="Spatafora J.W."/>
            <person name="Aime M.C."/>
        </authorList>
    </citation>
    <scope>NUCLEOTIDE SEQUENCE [LARGE SCALE GENOMIC DNA]</scope>
    <source>
        <strain evidence="3 4">MCA 4198</strain>
    </source>
</reference>
<feature type="region of interest" description="Disordered" evidence="1">
    <location>
        <begin position="222"/>
        <end position="259"/>
    </location>
</feature>
<keyword evidence="4" id="KW-1185">Reference proteome</keyword>
<dbReference type="OrthoDB" id="202825at2759"/>
<dbReference type="InterPro" id="IPR027746">
    <property type="entry name" value="TTL"/>
</dbReference>
<dbReference type="STRING" id="215250.A0A316YZ30"/>
<dbReference type="PANTHER" id="PTHR47551:SF1">
    <property type="entry name" value="TUBULIN--TYROSINE LIGASE PBY1-RELATED"/>
    <property type="match status" value="1"/>
</dbReference>
<sequence>MARRPPRVLLVNDDGPPAPSSPHILGLYTHLRARLGWDVSVVLPSSQKSWGSMAFAIAHPVSLWYYYPLANNDRGADARTAGSWSATRRPVRPDEGEVAEWVLLDGSPTTCANIGLWSYASLYHGGGGEEGPSTSSSSSSAPSAPAFDLVISGPNFGRNTGTAFALGSGTVGAAMAAALSGVRAISLSYGHFAQPTEQMKAAAAREEKAGVGVGVGVGVGPAAGDKKEEAQQEQEKKQEQGGAGEATKRRRKASYTAPSAPREVVQLAHDLSVRIIERLWREWDDNVGVYAVNVPLCWMLRDEKVYWTTMWKSKYGQLFQPTAGAPAAAAVAAATTSATSDITATPASHQPVPASAPTPAVQFRFSPNMASMLAPKDLTVGTDTWAILNGYVSITRLRPNFSELDPSTAPGQGEAQGEGKQFRL</sequence>
<dbReference type="EMBL" id="KZ819634">
    <property type="protein sequence ID" value="PWN93085.1"/>
    <property type="molecule type" value="Genomic_DNA"/>
</dbReference>
<dbReference type="RefSeq" id="XP_025380283.1">
    <property type="nucleotide sequence ID" value="XM_025520369.1"/>
</dbReference>
<protein>
    <submittedName>
        <fullName evidence="3">Sure-like protein</fullName>
    </submittedName>
</protein>
<dbReference type="Proteomes" id="UP000245768">
    <property type="component" value="Unassembled WGS sequence"/>
</dbReference>
<dbReference type="GeneID" id="37042285"/>
<dbReference type="GO" id="GO:0000932">
    <property type="term" value="C:P-body"/>
    <property type="evidence" value="ECO:0007669"/>
    <property type="project" value="TreeGrafter"/>
</dbReference>
<evidence type="ECO:0000256" key="1">
    <source>
        <dbReference type="SAM" id="MobiDB-lite"/>
    </source>
</evidence>
<organism evidence="3 4">
    <name type="scientific">Acaromyces ingoldii</name>
    <dbReference type="NCBI Taxonomy" id="215250"/>
    <lineage>
        <taxon>Eukaryota</taxon>
        <taxon>Fungi</taxon>
        <taxon>Dikarya</taxon>
        <taxon>Basidiomycota</taxon>
        <taxon>Ustilaginomycotina</taxon>
        <taxon>Exobasidiomycetes</taxon>
        <taxon>Exobasidiales</taxon>
        <taxon>Cryptobasidiaceae</taxon>
        <taxon>Acaromyces</taxon>
    </lineage>
</organism>
<name>A0A316YZ30_9BASI</name>
<dbReference type="InterPro" id="IPR036523">
    <property type="entry name" value="SurE-like_sf"/>
</dbReference>
<dbReference type="Gene3D" id="3.40.1210.10">
    <property type="entry name" value="Survival protein SurE-like phosphatase/nucleotidase"/>
    <property type="match status" value="2"/>
</dbReference>
<feature type="compositionally biased region" description="Basic and acidic residues" evidence="1">
    <location>
        <begin position="224"/>
        <end position="239"/>
    </location>
</feature>
<dbReference type="GO" id="GO:0016787">
    <property type="term" value="F:hydrolase activity"/>
    <property type="evidence" value="ECO:0007669"/>
    <property type="project" value="InterPro"/>
</dbReference>
<proteinExistence type="predicted"/>
<evidence type="ECO:0000313" key="3">
    <source>
        <dbReference type="EMBL" id="PWN93085.1"/>
    </source>
</evidence>
<evidence type="ECO:0000313" key="4">
    <source>
        <dbReference type="Proteomes" id="UP000245768"/>
    </source>
</evidence>
<dbReference type="Pfam" id="PF01975">
    <property type="entry name" value="SurE"/>
    <property type="match status" value="1"/>
</dbReference>